<keyword evidence="4" id="KW-1185">Reference proteome</keyword>
<accession>A0A9N7USK1</accession>
<gene>
    <name evidence="3" type="ORF">PLEPLA_LOCUS23861</name>
</gene>
<evidence type="ECO:0000313" key="3">
    <source>
        <dbReference type="EMBL" id="CAB1435816.1"/>
    </source>
</evidence>
<comment type="caution">
    <text evidence="3">The sequence shown here is derived from an EMBL/GenBank/DDBJ whole genome shotgun (WGS) entry which is preliminary data.</text>
</comment>
<evidence type="ECO:0000256" key="1">
    <source>
        <dbReference type="SAM" id="MobiDB-lite"/>
    </source>
</evidence>
<sequence length="245" mass="26595">MLWIHLLCVVRLAPAAACATHRHQRIITNTVHQAKTQINTVRTHMPTHVVYGAERWRQQPTSANSCSATTSHETRANEAKRGGSLTWQRSSEANVSEALLSTRGDPPPLPLRPAHAPNTRSLLPRAQRAHLLFLHVLTTAVSWLGGSLCLEAVTPMAICITVMYFWYFMLLAAAAEGDYTLLLSTSGKLARHRSGTGVRKGPSRSPGIRGILTVKSAISTSGAPLTGETLPGDLNERYRAAATHV</sequence>
<dbReference type="AlphaFoldDB" id="A0A9N7USK1"/>
<feature type="chain" id="PRO_5040514445" evidence="2">
    <location>
        <begin position="20"/>
        <end position="245"/>
    </location>
</feature>
<feature type="compositionally biased region" description="Polar residues" evidence="1">
    <location>
        <begin position="60"/>
        <end position="71"/>
    </location>
</feature>
<proteinExistence type="predicted"/>
<evidence type="ECO:0000256" key="2">
    <source>
        <dbReference type="SAM" id="SignalP"/>
    </source>
</evidence>
<feature type="signal peptide" evidence="2">
    <location>
        <begin position="1"/>
        <end position="19"/>
    </location>
</feature>
<feature type="compositionally biased region" description="Basic and acidic residues" evidence="1">
    <location>
        <begin position="72"/>
        <end position="81"/>
    </location>
</feature>
<feature type="region of interest" description="Disordered" evidence="1">
    <location>
        <begin position="60"/>
        <end position="91"/>
    </location>
</feature>
<protein>
    <submittedName>
        <fullName evidence="3">Uncharacterized protein</fullName>
    </submittedName>
</protein>
<dbReference type="EMBL" id="CADEAL010001813">
    <property type="protein sequence ID" value="CAB1435816.1"/>
    <property type="molecule type" value="Genomic_DNA"/>
</dbReference>
<name>A0A9N7USK1_PLEPL</name>
<dbReference type="Proteomes" id="UP001153269">
    <property type="component" value="Unassembled WGS sequence"/>
</dbReference>
<evidence type="ECO:0000313" key="4">
    <source>
        <dbReference type="Proteomes" id="UP001153269"/>
    </source>
</evidence>
<reference evidence="3" key="1">
    <citation type="submission" date="2020-03" db="EMBL/GenBank/DDBJ databases">
        <authorList>
            <person name="Weist P."/>
        </authorList>
    </citation>
    <scope>NUCLEOTIDE SEQUENCE</scope>
</reference>
<keyword evidence="2" id="KW-0732">Signal</keyword>
<organism evidence="3 4">
    <name type="scientific">Pleuronectes platessa</name>
    <name type="common">European plaice</name>
    <dbReference type="NCBI Taxonomy" id="8262"/>
    <lineage>
        <taxon>Eukaryota</taxon>
        <taxon>Metazoa</taxon>
        <taxon>Chordata</taxon>
        <taxon>Craniata</taxon>
        <taxon>Vertebrata</taxon>
        <taxon>Euteleostomi</taxon>
        <taxon>Actinopterygii</taxon>
        <taxon>Neopterygii</taxon>
        <taxon>Teleostei</taxon>
        <taxon>Neoteleostei</taxon>
        <taxon>Acanthomorphata</taxon>
        <taxon>Carangaria</taxon>
        <taxon>Pleuronectiformes</taxon>
        <taxon>Pleuronectoidei</taxon>
        <taxon>Pleuronectidae</taxon>
        <taxon>Pleuronectes</taxon>
    </lineage>
</organism>